<dbReference type="Gene3D" id="2.30.30.140">
    <property type="match status" value="1"/>
</dbReference>
<dbReference type="InterPro" id="IPR001841">
    <property type="entry name" value="Znf_RING"/>
</dbReference>
<comment type="subcellular location">
    <subcellularLocation>
        <location evidence="13">Nucleus</location>
    </subcellularLocation>
</comment>
<feature type="compositionally biased region" description="Basic and acidic residues" evidence="14">
    <location>
        <begin position="700"/>
        <end position="709"/>
    </location>
</feature>
<dbReference type="InterPro" id="IPR045134">
    <property type="entry name" value="UHRF1/2-like"/>
</dbReference>
<dbReference type="InterPro" id="IPR017907">
    <property type="entry name" value="Znf_RING_CS"/>
</dbReference>
<dbReference type="InterPro" id="IPR000626">
    <property type="entry name" value="Ubiquitin-like_dom"/>
</dbReference>
<organism evidence="19 20">
    <name type="scientific">Stichopus japonicus</name>
    <name type="common">Sea cucumber</name>
    <dbReference type="NCBI Taxonomy" id="307972"/>
    <lineage>
        <taxon>Eukaryota</taxon>
        <taxon>Metazoa</taxon>
        <taxon>Echinodermata</taxon>
        <taxon>Eleutherozoa</taxon>
        <taxon>Echinozoa</taxon>
        <taxon>Holothuroidea</taxon>
        <taxon>Aspidochirotacea</taxon>
        <taxon>Aspidochirotida</taxon>
        <taxon>Stichopodidae</taxon>
        <taxon>Apostichopus</taxon>
    </lineage>
</organism>
<dbReference type="Gene3D" id="3.10.20.90">
    <property type="entry name" value="Phosphatidylinositol 3-kinase Catalytic Subunit, Chain A, domain 1"/>
    <property type="match status" value="1"/>
</dbReference>
<evidence type="ECO:0000256" key="7">
    <source>
        <dbReference type="ARBA" id="ARBA00022786"/>
    </source>
</evidence>
<evidence type="ECO:0000256" key="2">
    <source>
        <dbReference type="ARBA" id="ARBA00004906"/>
    </source>
</evidence>
<feature type="compositionally biased region" description="Basic and acidic residues" evidence="14">
    <location>
        <begin position="193"/>
        <end position="204"/>
    </location>
</feature>
<feature type="compositionally biased region" description="Polar residues" evidence="14">
    <location>
        <begin position="81"/>
        <end position="90"/>
    </location>
</feature>
<feature type="domain" description="YDG" evidence="18">
    <location>
        <begin position="457"/>
        <end position="620"/>
    </location>
</feature>
<dbReference type="PANTHER" id="PTHR14140:SF45">
    <property type="entry name" value="RING-TYPE E3 UBIQUITIN TRANSFERASE"/>
    <property type="match status" value="1"/>
</dbReference>
<dbReference type="SUPFAM" id="SSF57850">
    <property type="entry name" value="RING/U-box"/>
    <property type="match status" value="1"/>
</dbReference>
<evidence type="ECO:0000256" key="13">
    <source>
        <dbReference type="PROSITE-ProRule" id="PRU00358"/>
    </source>
</evidence>
<evidence type="ECO:0000256" key="5">
    <source>
        <dbReference type="ARBA" id="ARBA00022723"/>
    </source>
</evidence>
<dbReference type="SUPFAM" id="SSF54236">
    <property type="entry name" value="Ubiquitin-like"/>
    <property type="match status" value="1"/>
</dbReference>
<comment type="catalytic activity">
    <reaction evidence="1">
        <text>S-ubiquitinyl-[E2 ubiquitin-conjugating enzyme]-L-cysteine + [acceptor protein]-L-lysine = [E2 ubiquitin-conjugating enzyme]-L-cysteine + N(6)-ubiquitinyl-[acceptor protein]-L-lysine.</text>
        <dbReference type="EC" id="2.3.2.27"/>
    </reaction>
</comment>
<evidence type="ECO:0000256" key="11">
    <source>
        <dbReference type="ARBA" id="ARBA00023306"/>
    </source>
</evidence>
<dbReference type="PROSITE" id="PS50016">
    <property type="entry name" value="ZF_PHD_2"/>
    <property type="match status" value="1"/>
</dbReference>
<dbReference type="SMART" id="SM00213">
    <property type="entry name" value="UBQ"/>
    <property type="match status" value="1"/>
</dbReference>
<keyword evidence="11" id="KW-0131">Cell cycle</keyword>
<feature type="region of interest" description="Disordered" evidence="14">
    <location>
        <begin position="81"/>
        <end position="135"/>
    </location>
</feature>
<proteinExistence type="predicted"/>
<keyword evidence="20" id="KW-1185">Reference proteome</keyword>
<dbReference type="PANTHER" id="PTHR14140">
    <property type="entry name" value="E3 UBIQUITIN-PROTEIN LIGASE UHRF-RELATED"/>
    <property type="match status" value="1"/>
</dbReference>
<dbReference type="InterPro" id="IPR013083">
    <property type="entry name" value="Znf_RING/FYVE/PHD"/>
</dbReference>
<sequence length="812" mass="90731">MWIQVRTFDGKTSKQVDGLSKLTKIEELQTKLVELFDAPLEHQRLYFRGKQLEKSHTLFDYDVGLNNIIQLMVRKAVVEPETQSTATDVTNGKADSGFASDGSDTEQTLPATVAKEEEEETERKDVPSTSGPQGAYKIGDVIDAMDLSVGAWFEAEIVKVTDKEEINNNQEDGETASGLNGTEGGISTSNTVDGREEPMEVTETKTKETDCVIYHVRFEDYDEQGIVQLTSNYLRPRARTLIAFEDVSIGDVVMANYNCDEPTERGFWYDVEVTDLKNGRTVKEVIGNIRLGPAVEPLRDCRVRFTDEIFKIERAGDVTCDPKELSASGSPIKRTTQPECDHCKDKPSRKCKYCSCHQCGGKEEPEKQIMCDECDMAYHIYCLDPPLADIPDVEEWYCPICKNDTSKVVHAGEKLKGSKKKAKMASAKSTSNRDWGKGMACQGRTKVCTIVPPNHFGTIPGIHVGQMWKFRVQVSEAGVHRPHVAGIHGRETEGAYSIVLAGGYEDDEDNGDDFTYTGSGGRDLSGNKRTAEQSCDQKLAKMNLALARNCNASLDKVNGNEAKDWRGGKPVRVVRNCKGRKHSKYAPEEGNRYDGIFKVVKYWPERGKSGFLVWRYLLRRDDPEAAPWSRAGKERVKKLGLTVEYPEGYLEAMAAKEKEKEKNNNNSESDEITEKKAKGKRKLSKGTPEGGSPSSKKVKHEISSEFKKQVKEDEENAKLWKDVLDAIKKGEKLLTAVEEAFTCICCQEVAYKPVTTPCKHNVCKSCLQRSFKADVHSCPYCRHELGKGYSMTVNTCLSKILCELFPGYEAGR</sequence>
<dbReference type="Pfam" id="PF02182">
    <property type="entry name" value="SAD_SRA"/>
    <property type="match status" value="1"/>
</dbReference>
<dbReference type="GO" id="GO:0061630">
    <property type="term" value="F:ubiquitin protein ligase activity"/>
    <property type="evidence" value="ECO:0007669"/>
    <property type="project" value="UniProtKB-EC"/>
</dbReference>
<dbReference type="PROSITE" id="PS51015">
    <property type="entry name" value="YDG"/>
    <property type="match status" value="1"/>
</dbReference>
<keyword evidence="4" id="KW-0808">Transferase</keyword>
<dbReference type="GO" id="GO:0016567">
    <property type="term" value="P:protein ubiquitination"/>
    <property type="evidence" value="ECO:0007669"/>
    <property type="project" value="UniProtKB-UniPathway"/>
</dbReference>
<dbReference type="PROSITE" id="PS50053">
    <property type="entry name" value="UBIQUITIN_2"/>
    <property type="match status" value="1"/>
</dbReference>
<dbReference type="InterPro" id="IPR015947">
    <property type="entry name" value="PUA-like_sf"/>
</dbReference>
<feature type="region of interest" description="Disordered" evidence="14">
    <location>
        <begin position="656"/>
        <end position="709"/>
    </location>
</feature>
<evidence type="ECO:0000256" key="4">
    <source>
        <dbReference type="ARBA" id="ARBA00022679"/>
    </source>
</evidence>
<evidence type="ECO:0000256" key="10">
    <source>
        <dbReference type="ARBA" id="ARBA00023242"/>
    </source>
</evidence>
<feature type="region of interest" description="Disordered" evidence="14">
    <location>
        <begin position="164"/>
        <end position="204"/>
    </location>
</feature>
<feature type="compositionally biased region" description="Polar residues" evidence="14">
    <location>
        <begin position="177"/>
        <end position="192"/>
    </location>
</feature>
<dbReference type="CDD" id="cd20388">
    <property type="entry name" value="Tudor_UHRF_rpt2"/>
    <property type="match status" value="1"/>
</dbReference>
<feature type="domain" description="PHD-type" evidence="15">
    <location>
        <begin position="348"/>
        <end position="404"/>
    </location>
</feature>
<evidence type="ECO:0000256" key="9">
    <source>
        <dbReference type="ARBA" id="ARBA00023125"/>
    </source>
</evidence>
<dbReference type="FunFam" id="2.30.280.10:FF:000001">
    <property type="entry name" value="E3 ubiquitin-protein ligase UHRF1 isoform 1"/>
    <property type="match status" value="1"/>
</dbReference>
<dbReference type="SMART" id="SM00184">
    <property type="entry name" value="RING"/>
    <property type="match status" value="2"/>
</dbReference>
<evidence type="ECO:0000256" key="12">
    <source>
        <dbReference type="PROSITE-ProRule" id="PRU00175"/>
    </source>
</evidence>
<dbReference type="CDD" id="cd01797">
    <property type="entry name" value="Ubl_UHRF"/>
    <property type="match status" value="1"/>
</dbReference>
<dbReference type="SMART" id="SM00249">
    <property type="entry name" value="PHD"/>
    <property type="match status" value="1"/>
</dbReference>
<dbReference type="GO" id="GO:0003677">
    <property type="term" value="F:DNA binding"/>
    <property type="evidence" value="ECO:0007669"/>
    <property type="project" value="UniProtKB-KW"/>
</dbReference>
<keyword evidence="5" id="KW-0479">Metal-binding</keyword>
<feature type="domain" description="Ubiquitin-like" evidence="16">
    <location>
        <begin position="1"/>
        <end position="75"/>
    </location>
</feature>
<dbReference type="InterPro" id="IPR036987">
    <property type="entry name" value="SRA-YDG_sf"/>
</dbReference>
<dbReference type="InterPro" id="IPR011011">
    <property type="entry name" value="Znf_FYVE_PHD"/>
</dbReference>
<protein>
    <recommendedName>
        <fullName evidence="3">RING-type E3 ubiquitin transferase</fullName>
        <ecNumber evidence="3">2.3.2.27</ecNumber>
    </recommendedName>
</protein>
<dbReference type="UniPathway" id="UPA00143"/>
<evidence type="ECO:0000313" key="20">
    <source>
        <dbReference type="Proteomes" id="UP000230750"/>
    </source>
</evidence>
<dbReference type="Pfam" id="PF00628">
    <property type="entry name" value="PHD"/>
    <property type="match status" value="1"/>
</dbReference>
<dbReference type="SUPFAM" id="SSF57903">
    <property type="entry name" value="FYVE/PHD zinc finger"/>
    <property type="match status" value="1"/>
</dbReference>
<keyword evidence="8" id="KW-0862">Zinc</keyword>
<dbReference type="InterPro" id="IPR003105">
    <property type="entry name" value="SRA_YDG"/>
</dbReference>
<keyword evidence="6 12" id="KW-0863">Zinc-finger</keyword>
<dbReference type="EC" id="2.3.2.27" evidence="3"/>
<evidence type="ECO:0000259" key="18">
    <source>
        <dbReference type="PROSITE" id="PS51015"/>
    </source>
</evidence>
<dbReference type="EMBL" id="MRZV01000009">
    <property type="protein sequence ID" value="PIK62591.1"/>
    <property type="molecule type" value="Genomic_DNA"/>
</dbReference>
<name>A0A2G8LQT7_STIJA</name>
<evidence type="ECO:0000259" key="15">
    <source>
        <dbReference type="PROSITE" id="PS50016"/>
    </source>
</evidence>
<evidence type="ECO:0000256" key="3">
    <source>
        <dbReference type="ARBA" id="ARBA00012483"/>
    </source>
</evidence>
<dbReference type="SMART" id="SM00466">
    <property type="entry name" value="SRA"/>
    <property type="match status" value="1"/>
</dbReference>
<evidence type="ECO:0000259" key="17">
    <source>
        <dbReference type="PROSITE" id="PS50089"/>
    </source>
</evidence>
<dbReference type="Proteomes" id="UP000230750">
    <property type="component" value="Unassembled WGS sequence"/>
</dbReference>
<dbReference type="PROSITE" id="PS00518">
    <property type="entry name" value="ZF_RING_1"/>
    <property type="match status" value="1"/>
</dbReference>
<comment type="pathway">
    <text evidence="2">Protein modification; protein ubiquitination.</text>
</comment>
<accession>A0A2G8LQT7</accession>
<dbReference type="Gene3D" id="2.30.30.1150">
    <property type="match status" value="1"/>
</dbReference>
<reference evidence="19 20" key="1">
    <citation type="journal article" date="2017" name="PLoS Biol.">
        <title>The sea cucumber genome provides insights into morphological evolution and visceral regeneration.</title>
        <authorList>
            <person name="Zhang X."/>
            <person name="Sun L."/>
            <person name="Yuan J."/>
            <person name="Sun Y."/>
            <person name="Gao Y."/>
            <person name="Zhang L."/>
            <person name="Li S."/>
            <person name="Dai H."/>
            <person name="Hamel J.F."/>
            <person name="Liu C."/>
            <person name="Yu Y."/>
            <person name="Liu S."/>
            <person name="Lin W."/>
            <person name="Guo K."/>
            <person name="Jin S."/>
            <person name="Xu P."/>
            <person name="Storey K.B."/>
            <person name="Huan P."/>
            <person name="Zhang T."/>
            <person name="Zhou Y."/>
            <person name="Zhang J."/>
            <person name="Lin C."/>
            <person name="Li X."/>
            <person name="Xing L."/>
            <person name="Huo D."/>
            <person name="Sun M."/>
            <person name="Wang L."/>
            <person name="Mercier A."/>
            <person name="Li F."/>
            <person name="Yang H."/>
            <person name="Xiang J."/>
        </authorList>
    </citation>
    <scope>NUCLEOTIDE SEQUENCE [LARGE SCALE GENOMIC DNA]</scope>
    <source>
        <strain evidence="19">Shaxun</strain>
        <tissue evidence="19">Muscle</tissue>
    </source>
</reference>
<gene>
    <name evidence="19" type="ORF">BSL78_00487</name>
</gene>
<dbReference type="Gene3D" id="2.30.280.10">
    <property type="entry name" value="SRA-YDG"/>
    <property type="match status" value="1"/>
</dbReference>
<evidence type="ECO:0000256" key="1">
    <source>
        <dbReference type="ARBA" id="ARBA00000900"/>
    </source>
</evidence>
<dbReference type="OrthoDB" id="2270193at2759"/>
<evidence type="ECO:0000256" key="8">
    <source>
        <dbReference type="ARBA" id="ARBA00022833"/>
    </source>
</evidence>
<keyword evidence="7" id="KW-0833">Ubl conjugation pathway</keyword>
<dbReference type="InterPro" id="IPR019787">
    <property type="entry name" value="Znf_PHD-finger"/>
</dbReference>
<dbReference type="InterPro" id="IPR001965">
    <property type="entry name" value="Znf_PHD"/>
</dbReference>
<dbReference type="GO" id="GO:0008270">
    <property type="term" value="F:zinc ion binding"/>
    <property type="evidence" value="ECO:0007669"/>
    <property type="project" value="UniProtKB-KW"/>
</dbReference>
<dbReference type="InterPro" id="IPR021991">
    <property type="entry name" value="TTD_dom"/>
</dbReference>
<evidence type="ECO:0000256" key="6">
    <source>
        <dbReference type="ARBA" id="ARBA00022771"/>
    </source>
</evidence>
<dbReference type="PROSITE" id="PS50089">
    <property type="entry name" value="ZF_RING_2"/>
    <property type="match status" value="1"/>
</dbReference>
<keyword evidence="9" id="KW-0238">DNA-binding</keyword>
<dbReference type="GO" id="GO:0044027">
    <property type="term" value="P:negative regulation of gene expression via chromosomal CpG island methylation"/>
    <property type="evidence" value="ECO:0007669"/>
    <property type="project" value="TreeGrafter"/>
</dbReference>
<dbReference type="Pfam" id="PF00240">
    <property type="entry name" value="ubiquitin"/>
    <property type="match status" value="1"/>
</dbReference>
<keyword evidence="10 13" id="KW-0539">Nucleus</keyword>
<dbReference type="CDD" id="cd15525">
    <property type="entry name" value="PHD_UHRF1_2"/>
    <property type="match status" value="1"/>
</dbReference>
<feature type="domain" description="RING-type" evidence="17">
    <location>
        <begin position="743"/>
        <end position="782"/>
    </location>
</feature>
<dbReference type="FunFam" id="3.10.20.90:FF:000465">
    <property type="entry name" value="E3 ubiquitin-protein ligase UHRF1-like Protein"/>
    <property type="match status" value="1"/>
</dbReference>
<evidence type="ECO:0000259" key="16">
    <source>
        <dbReference type="PROSITE" id="PS50053"/>
    </source>
</evidence>
<dbReference type="AlphaFoldDB" id="A0A2G8LQT7"/>
<dbReference type="GO" id="GO:0005634">
    <property type="term" value="C:nucleus"/>
    <property type="evidence" value="ECO:0007669"/>
    <property type="project" value="UniProtKB-SubCell"/>
</dbReference>
<dbReference type="SUPFAM" id="SSF88697">
    <property type="entry name" value="PUA domain-like"/>
    <property type="match status" value="1"/>
</dbReference>
<evidence type="ECO:0000256" key="14">
    <source>
        <dbReference type="SAM" id="MobiDB-lite"/>
    </source>
</evidence>
<dbReference type="InterPro" id="IPR029071">
    <property type="entry name" value="Ubiquitin-like_domsf"/>
</dbReference>
<dbReference type="STRING" id="307972.A0A2G8LQT7"/>
<dbReference type="Gene3D" id="3.30.40.10">
    <property type="entry name" value="Zinc/RING finger domain, C3HC4 (zinc finger)"/>
    <property type="match status" value="1"/>
</dbReference>
<comment type="caution">
    <text evidence="19">The sequence shown here is derived from an EMBL/GenBank/DDBJ whole genome shotgun (WGS) entry which is preliminary data.</text>
</comment>
<dbReference type="FunFam" id="3.30.40.10:FF:000066">
    <property type="entry name" value="E3 ubiquitin-protein ligase UHRF2 isoform X1"/>
    <property type="match status" value="1"/>
</dbReference>
<dbReference type="CDD" id="cd20387">
    <property type="entry name" value="Tudor_UHRF_rpt1"/>
    <property type="match status" value="1"/>
</dbReference>
<dbReference type="Pfam" id="PF12148">
    <property type="entry name" value="TTD"/>
    <property type="match status" value="1"/>
</dbReference>
<evidence type="ECO:0000313" key="19">
    <source>
        <dbReference type="EMBL" id="PIK62591.1"/>
    </source>
</evidence>